<gene>
    <name evidence="7" type="ORF">A2907_02115</name>
</gene>
<dbReference type="PANTHER" id="PTHR33823">
    <property type="entry name" value="RNA POLYMERASE-BINDING TRANSCRIPTION FACTOR DKSA-RELATED"/>
    <property type="match status" value="1"/>
</dbReference>
<evidence type="ECO:0000256" key="1">
    <source>
        <dbReference type="ARBA" id="ARBA00022723"/>
    </source>
</evidence>
<evidence type="ECO:0000313" key="7">
    <source>
        <dbReference type="EMBL" id="OGD39060.1"/>
    </source>
</evidence>
<evidence type="ECO:0000259" key="6">
    <source>
        <dbReference type="Pfam" id="PF01258"/>
    </source>
</evidence>
<organism evidence="7 8">
    <name type="scientific">Candidatus Azambacteria bacterium RIFCSPLOWO2_01_FULL_37_9</name>
    <dbReference type="NCBI Taxonomy" id="1797297"/>
    <lineage>
        <taxon>Bacteria</taxon>
        <taxon>Candidatus Azamiibacteriota</taxon>
    </lineage>
</organism>
<dbReference type="PANTHER" id="PTHR33823:SF4">
    <property type="entry name" value="GENERAL STRESS PROTEIN 16O"/>
    <property type="match status" value="1"/>
</dbReference>
<dbReference type="AlphaFoldDB" id="A0A1F5C891"/>
<dbReference type="GO" id="GO:0008270">
    <property type="term" value="F:zinc ion binding"/>
    <property type="evidence" value="ECO:0007669"/>
    <property type="project" value="UniProtKB-KW"/>
</dbReference>
<keyword evidence="1" id="KW-0479">Metal-binding</keyword>
<evidence type="ECO:0000256" key="2">
    <source>
        <dbReference type="ARBA" id="ARBA00022771"/>
    </source>
</evidence>
<dbReference type="Gene3D" id="1.20.120.910">
    <property type="entry name" value="DksA, coiled-coil domain"/>
    <property type="match status" value="1"/>
</dbReference>
<evidence type="ECO:0000256" key="5">
    <source>
        <dbReference type="SAM" id="MobiDB-lite"/>
    </source>
</evidence>
<dbReference type="Pfam" id="PF01258">
    <property type="entry name" value="zf-dskA_traR"/>
    <property type="match status" value="1"/>
</dbReference>
<feature type="zinc finger region" description="dksA C4-type" evidence="4">
    <location>
        <begin position="94"/>
        <end position="118"/>
    </location>
</feature>
<dbReference type="InterPro" id="IPR000962">
    <property type="entry name" value="Znf_DskA_TraR"/>
</dbReference>
<sequence>MNQEIVSKLKNKLIEEKKLLEEELSSFAHKDPEVKNNWETDFPQFGDERTEQDENANEVEEYSNALPIEYALETRLQNIDLALEKIENKNYGVCESCGKQIETERLEVEPSARTHVHCK</sequence>
<evidence type="ECO:0000313" key="8">
    <source>
        <dbReference type="Proteomes" id="UP000177947"/>
    </source>
</evidence>
<feature type="region of interest" description="Disordered" evidence="5">
    <location>
        <begin position="31"/>
        <end position="55"/>
    </location>
</feature>
<evidence type="ECO:0000256" key="4">
    <source>
        <dbReference type="PROSITE-ProRule" id="PRU00510"/>
    </source>
</evidence>
<protein>
    <recommendedName>
        <fullName evidence="6">Zinc finger DksA/TraR C4-type domain-containing protein</fullName>
    </recommendedName>
</protein>
<comment type="caution">
    <text evidence="7">The sequence shown here is derived from an EMBL/GenBank/DDBJ whole genome shotgun (WGS) entry which is preliminary data.</text>
</comment>
<feature type="domain" description="Zinc finger DksA/TraR C4-type" evidence="6">
    <location>
        <begin position="90"/>
        <end position="114"/>
    </location>
</feature>
<accession>A0A1F5C891</accession>
<dbReference type="PROSITE" id="PS51128">
    <property type="entry name" value="ZF_DKSA_2"/>
    <property type="match status" value="1"/>
</dbReference>
<dbReference type="Proteomes" id="UP000177947">
    <property type="component" value="Unassembled WGS sequence"/>
</dbReference>
<name>A0A1F5C891_9BACT</name>
<keyword evidence="2" id="KW-0863">Zinc-finger</keyword>
<dbReference type="EMBL" id="MEYQ01000018">
    <property type="protein sequence ID" value="OGD39060.1"/>
    <property type="molecule type" value="Genomic_DNA"/>
</dbReference>
<keyword evidence="3" id="KW-0862">Zinc</keyword>
<evidence type="ECO:0000256" key="3">
    <source>
        <dbReference type="ARBA" id="ARBA00022833"/>
    </source>
</evidence>
<dbReference type="SUPFAM" id="SSF57716">
    <property type="entry name" value="Glucocorticoid receptor-like (DNA-binding domain)"/>
    <property type="match status" value="1"/>
</dbReference>
<reference evidence="7 8" key="1">
    <citation type="journal article" date="2016" name="Nat. Commun.">
        <title>Thousands of microbial genomes shed light on interconnected biogeochemical processes in an aquifer system.</title>
        <authorList>
            <person name="Anantharaman K."/>
            <person name="Brown C.T."/>
            <person name="Hug L.A."/>
            <person name="Sharon I."/>
            <person name="Castelle C.J."/>
            <person name="Probst A.J."/>
            <person name="Thomas B.C."/>
            <person name="Singh A."/>
            <person name="Wilkins M.J."/>
            <person name="Karaoz U."/>
            <person name="Brodie E.L."/>
            <person name="Williams K.H."/>
            <person name="Hubbard S.S."/>
            <person name="Banfield J.F."/>
        </authorList>
    </citation>
    <scope>NUCLEOTIDE SEQUENCE [LARGE SCALE GENOMIC DNA]</scope>
</reference>
<proteinExistence type="predicted"/>